<dbReference type="Pfam" id="PF01943">
    <property type="entry name" value="Polysacc_synt"/>
    <property type="match status" value="1"/>
</dbReference>
<evidence type="ECO:0000313" key="9">
    <source>
        <dbReference type="Proteomes" id="UP000057181"/>
    </source>
</evidence>
<dbReference type="PANTHER" id="PTHR30250">
    <property type="entry name" value="PST FAMILY PREDICTED COLANIC ACID TRANSPORTER"/>
    <property type="match status" value="1"/>
</dbReference>
<feature type="transmembrane region" description="Helical" evidence="7">
    <location>
        <begin position="87"/>
        <end position="109"/>
    </location>
</feature>
<reference evidence="8 9" key="1">
    <citation type="submission" date="2015-11" db="EMBL/GenBank/DDBJ databases">
        <title>Complete Genome Sequence of Kocuria flava strain HO-9041.</title>
        <authorList>
            <person name="Zhou M."/>
            <person name="Dai J."/>
        </authorList>
    </citation>
    <scope>NUCLEOTIDE SEQUENCE [LARGE SCALE GENOMIC DNA]</scope>
    <source>
        <strain evidence="8 9">HO-9041</strain>
    </source>
</reference>
<evidence type="ECO:0000256" key="4">
    <source>
        <dbReference type="ARBA" id="ARBA00022989"/>
    </source>
</evidence>
<protein>
    <submittedName>
        <fullName evidence="8">Uncharacterized protein</fullName>
    </submittedName>
</protein>
<dbReference type="Proteomes" id="UP000057181">
    <property type="component" value="Chromosome"/>
</dbReference>
<keyword evidence="4 7" id="KW-1133">Transmembrane helix</keyword>
<evidence type="ECO:0000256" key="5">
    <source>
        <dbReference type="ARBA" id="ARBA00023136"/>
    </source>
</evidence>
<feature type="transmembrane region" description="Helical" evidence="7">
    <location>
        <begin position="12"/>
        <end position="31"/>
    </location>
</feature>
<evidence type="ECO:0000256" key="3">
    <source>
        <dbReference type="ARBA" id="ARBA00022692"/>
    </source>
</evidence>
<organism evidence="8 9">
    <name type="scientific">Kocuria flava</name>
    <dbReference type="NCBI Taxonomy" id="446860"/>
    <lineage>
        <taxon>Bacteria</taxon>
        <taxon>Bacillati</taxon>
        <taxon>Actinomycetota</taxon>
        <taxon>Actinomycetes</taxon>
        <taxon>Micrococcales</taxon>
        <taxon>Micrococcaceae</taxon>
        <taxon>Kocuria</taxon>
    </lineage>
</organism>
<dbReference type="RefSeq" id="WP_058858290.1">
    <property type="nucleotide sequence ID" value="NZ_CP013254.1"/>
</dbReference>
<dbReference type="STRING" id="446860.AS188_07250"/>
<feature type="transmembrane region" description="Helical" evidence="7">
    <location>
        <begin position="459"/>
        <end position="479"/>
    </location>
</feature>
<dbReference type="EMBL" id="CP013254">
    <property type="protein sequence ID" value="ALU39579.1"/>
    <property type="molecule type" value="Genomic_DNA"/>
</dbReference>
<evidence type="ECO:0000256" key="6">
    <source>
        <dbReference type="SAM" id="MobiDB-lite"/>
    </source>
</evidence>
<comment type="subcellular location">
    <subcellularLocation>
        <location evidence="1">Cell membrane</location>
        <topology evidence="1">Multi-pass membrane protein</topology>
    </subcellularLocation>
</comment>
<feature type="transmembrane region" description="Helical" evidence="7">
    <location>
        <begin position="43"/>
        <end position="66"/>
    </location>
</feature>
<dbReference type="InterPro" id="IPR050833">
    <property type="entry name" value="Poly_Biosynth_Transport"/>
</dbReference>
<dbReference type="InterPro" id="IPR002797">
    <property type="entry name" value="Polysacc_synth"/>
</dbReference>
<evidence type="ECO:0000313" key="8">
    <source>
        <dbReference type="EMBL" id="ALU39579.1"/>
    </source>
</evidence>
<dbReference type="PANTHER" id="PTHR30250:SF11">
    <property type="entry name" value="O-ANTIGEN TRANSPORTER-RELATED"/>
    <property type="match status" value="1"/>
</dbReference>
<feature type="transmembrane region" description="Helical" evidence="7">
    <location>
        <begin position="343"/>
        <end position="365"/>
    </location>
</feature>
<accession>A0A0U3G915</accession>
<keyword evidence="5 7" id="KW-0472">Membrane</keyword>
<evidence type="ECO:0000256" key="2">
    <source>
        <dbReference type="ARBA" id="ARBA00022475"/>
    </source>
</evidence>
<feature type="transmembrane region" description="Helical" evidence="7">
    <location>
        <begin position="427"/>
        <end position="447"/>
    </location>
</feature>
<feature type="transmembrane region" description="Helical" evidence="7">
    <location>
        <begin position="247"/>
        <end position="264"/>
    </location>
</feature>
<feature type="transmembrane region" description="Helical" evidence="7">
    <location>
        <begin position="307"/>
        <end position="331"/>
    </location>
</feature>
<evidence type="ECO:0000256" key="1">
    <source>
        <dbReference type="ARBA" id="ARBA00004651"/>
    </source>
</evidence>
<feature type="region of interest" description="Disordered" evidence="6">
    <location>
        <begin position="487"/>
        <end position="533"/>
    </location>
</feature>
<keyword evidence="3 7" id="KW-0812">Transmembrane</keyword>
<dbReference type="OrthoDB" id="3294889at2"/>
<feature type="transmembrane region" description="Helical" evidence="7">
    <location>
        <begin position="372"/>
        <end position="390"/>
    </location>
</feature>
<dbReference type="AlphaFoldDB" id="A0A0U3G915"/>
<keyword evidence="2" id="KW-1003">Cell membrane</keyword>
<gene>
    <name evidence="8" type="ORF">AS188_07250</name>
</gene>
<feature type="transmembrane region" description="Helical" evidence="7">
    <location>
        <begin position="156"/>
        <end position="177"/>
    </location>
</feature>
<proteinExistence type="predicted"/>
<dbReference type="KEGG" id="kfv:AS188_07250"/>
<sequence length="533" mass="53132">MSGPGLARSGSLTFAFVVTGAGLAFGATLVVSNAAGAAAAGQFFQVVAVLAIATTVSTFGADTGLVRSLPALTARGQGDGVAAVLRIAARPVLLLAAGVAATAVLLALLPGVLPAEVGPAVLLAAPFLVLGALLNLAFGTLRGLHRVPTFSFLQNVALPSLRVAAVAAVVAAGGGLLALTAAWSVPVAAVAVAALLLLRRLLRGLDRAPGAAPPPPPDRQRRAFWSFSSARGVTAVVEALLEWLDVLLVAAFLGPAAAGVYGVVNRCIRVGAMLDHTARIVTGPSISAALAVDDHATARSVFTRTTAVLVAGAWPFYLTLLLFGPGVLAVFGEGFGSGYPAMVVIASAMLLAVSAGGVQSLLLMAGRSRWQLMNKSAALAVAVALNLWLIPQWGLVGAATAWAASVLTDTGLALFQSVRLLGISPRWSVVGATAAAAALATGASGLGVRALLGPGIPGLLVHGAVLGLLLAAAAGVLLARRRAAQQRPGTTAPAVSPGTTAPAVGSASAVRGTAEADCGPKRPRAGKDPLWSR</sequence>
<dbReference type="GO" id="GO:0005886">
    <property type="term" value="C:plasma membrane"/>
    <property type="evidence" value="ECO:0007669"/>
    <property type="project" value="UniProtKB-SubCell"/>
</dbReference>
<name>A0A0U3G915_9MICC</name>
<feature type="transmembrane region" description="Helical" evidence="7">
    <location>
        <begin position="121"/>
        <end position="144"/>
    </location>
</feature>
<feature type="transmembrane region" description="Helical" evidence="7">
    <location>
        <begin position="396"/>
        <end position="415"/>
    </location>
</feature>
<evidence type="ECO:0000256" key="7">
    <source>
        <dbReference type="SAM" id="Phobius"/>
    </source>
</evidence>